<dbReference type="AlphaFoldDB" id="E8Q6N1"/>
<comment type="subunit">
    <text evidence="4">Homooctamer.</text>
</comment>
<comment type="similarity">
    <text evidence="3">Belongs to the DHNA family.</text>
</comment>
<keyword evidence="11" id="KW-1185">Reference proteome</keyword>
<evidence type="ECO:0000256" key="6">
    <source>
        <dbReference type="ARBA" id="ARBA00022909"/>
    </source>
</evidence>
<evidence type="ECO:0000313" key="11">
    <source>
        <dbReference type="Proteomes" id="UP000007464"/>
    </source>
</evidence>
<evidence type="ECO:0000256" key="2">
    <source>
        <dbReference type="ARBA" id="ARBA00005013"/>
    </source>
</evidence>
<feature type="domain" description="Dihydroneopterin aldolase/epimerase" evidence="9">
    <location>
        <begin position="4"/>
        <end position="115"/>
    </location>
</feature>
<evidence type="ECO:0000256" key="8">
    <source>
        <dbReference type="ARBA" id="ARBA00032903"/>
    </source>
</evidence>
<reference evidence="10 11" key="1">
    <citation type="journal article" date="2010" name="BMC Genomics">
        <title>Unprecedented loss of ammonia assimilation capability in a urease-encoding bacterial mutualist.</title>
        <authorList>
            <person name="Williams L.E."/>
            <person name="Wernegreen J.J."/>
        </authorList>
    </citation>
    <scope>NUCLEOTIDE SEQUENCE [LARGE SCALE GENOMIC DNA]</scope>
    <source>
        <strain evidence="10 11">BVAF</strain>
    </source>
</reference>
<dbReference type="GO" id="GO:0005737">
    <property type="term" value="C:cytoplasm"/>
    <property type="evidence" value="ECO:0007669"/>
    <property type="project" value="TreeGrafter"/>
</dbReference>
<dbReference type="InterPro" id="IPR006157">
    <property type="entry name" value="FolB_dom"/>
</dbReference>
<dbReference type="PANTHER" id="PTHR42844:SF1">
    <property type="entry name" value="DIHYDRONEOPTERIN ALDOLASE 1-RELATED"/>
    <property type="match status" value="1"/>
</dbReference>
<dbReference type="STRING" id="859654.BVAF_061"/>
<sequence length="133" mass="15914">MKFLYIDQLIVMASIGIYNWERQCLQKLVFDLRLVYDSEFCKFINGMNMYVDYVQINQIILNMINSRHFELIEDVAEITAEALINRFPIISWIQVKVNKPNVIRNLCNVGFCVERRKSKVHDFKKVRLYTGWK</sequence>
<dbReference type="InterPro" id="IPR043133">
    <property type="entry name" value="GTP-CH-I_C/QueF"/>
</dbReference>
<evidence type="ECO:0000256" key="1">
    <source>
        <dbReference type="ARBA" id="ARBA00001353"/>
    </source>
</evidence>
<dbReference type="EC" id="4.1.2.25" evidence="5"/>
<proteinExistence type="inferred from homology"/>
<evidence type="ECO:0000256" key="7">
    <source>
        <dbReference type="ARBA" id="ARBA00023239"/>
    </source>
</evidence>
<dbReference type="GO" id="GO:0004150">
    <property type="term" value="F:dihydroneopterin aldolase activity"/>
    <property type="evidence" value="ECO:0007669"/>
    <property type="project" value="UniProtKB-EC"/>
</dbReference>
<dbReference type="OrthoDB" id="9810587at2"/>
<dbReference type="EMBL" id="CP002189">
    <property type="protein sequence ID" value="ADV33472.1"/>
    <property type="molecule type" value="Genomic_DNA"/>
</dbReference>
<dbReference type="Pfam" id="PF02152">
    <property type="entry name" value="FolB"/>
    <property type="match status" value="1"/>
</dbReference>
<dbReference type="Gene3D" id="3.30.1130.10">
    <property type="match status" value="1"/>
</dbReference>
<comment type="pathway">
    <text evidence="2">Cofactor biosynthesis; tetrahydrofolate biosynthesis; 2-amino-4-hydroxy-6-hydroxymethyl-7,8-dihydropteridine diphosphate from 7,8-dihydroneopterin triphosphate: step 3/4.</text>
</comment>
<keyword evidence="7" id="KW-0456">Lyase</keyword>
<evidence type="ECO:0000313" key="10">
    <source>
        <dbReference type="EMBL" id="ADV33472.1"/>
    </source>
</evidence>
<gene>
    <name evidence="10" type="primary">folB</name>
    <name evidence="10" type="ordered locus">BVAF_061</name>
</gene>
<dbReference type="GO" id="GO:0046656">
    <property type="term" value="P:folic acid biosynthetic process"/>
    <property type="evidence" value="ECO:0007669"/>
    <property type="project" value="UniProtKB-KW"/>
</dbReference>
<dbReference type="Proteomes" id="UP000007464">
    <property type="component" value="Chromosome"/>
</dbReference>
<dbReference type="SMART" id="SM00905">
    <property type="entry name" value="FolB"/>
    <property type="match status" value="1"/>
</dbReference>
<dbReference type="KEGG" id="bva:BVAF_061"/>
<evidence type="ECO:0000256" key="4">
    <source>
        <dbReference type="ARBA" id="ARBA00011823"/>
    </source>
</evidence>
<dbReference type="InterPro" id="IPR006156">
    <property type="entry name" value="Dihydroneopterin_aldolase"/>
</dbReference>
<keyword evidence="6" id="KW-0289">Folate biosynthesis</keyword>
<evidence type="ECO:0000256" key="3">
    <source>
        <dbReference type="ARBA" id="ARBA00005708"/>
    </source>
</evidence>
<evidence type="ECO:0000256" key="5">
    <source>
        <dbReference type="ARBA" id="ARBA00013043"/>
    </source>
</evidence>
<dbReference type="PANTHER" id="PTHR42844">
    <property type="entry name" value="DIHYDRONEOPTERIN ALDOLASE 1-RELATED"/>
    <property type="match status" value="1"/>
</dbReference>
<dbReference type="NCBIfam" id="TIGR00526">
    <property type="entry name" value="folB_dom"/>
    <property type="match status" value="1"/>
</dbReference>
<dbReference type="SUPFAM" id="SSF55620">
    <property type="entry name" value="Tetrahydrobiopterin biosynthesis enzymes-like"/>
    <property type="match status" value="1"/>
</dbReference>
<comment type="catalytic activity">
    <reaction evidence="1">
        <text>7,8-dihydroneopterin = 6-hydroxymethyl-7,8-dihydropterin + glycolaldehyde</text>
        <dbReference type="Rhea" id="RHEA:10540"/>
        <dbReference type="ChEBI" id="CHEBI:17001"/>
        <dbReference type="ChEBI" id="CHEBI:17071"/>
        <dbReference type="ChEBI" id="CHEBI:44841"/>
        <dbReference type="EC" id="4.1.2.25"/>
    </reaction>
</comment>
<evidence type="ECO:0000259" key="9">
    <source>
        <dbReference type="SMART" id="SM00905"/>
    </source>
</evidence>
<dbReference type="HOGENOM" id="CLU_112632_0_2_6"/>
<organism evidence="10 11">
    <name type="scientific">Blochmanniella vafra (strain BVAF)</name>
    <dbReference type="NCBI Taxonomy" id="859654"/>
    <lineage>
        <taxon>Bacteria</taxon>
        <taxon>Pseudomonadati</taxon>
        <taxon>Pseudomonadota</taxon>
        <taxon>Gammaproteobacteria</taxon>
        <taxon>Enterobacterales</taxon>
        <taxon>Enterobacteriaceae</taxon>
        <taxon>ant endosymbionts</taxon>
        <taxon>Candidatus Blochmanniella</taxon>
    </lineage>
</organism>
<accession>E8Q6N1</accession>
<protein>
    <recommendedName>
        <fullName evidence="5">dihydroneopterin aldolase</fullName>
        <ecNumber evidence="5">4.1.2.25</ecNumber>
    </recommendedName>
    <alternativeName>
        <fullName evidence="8">7,8-dihydroneopterin aldolase</fullName>
    </alternativeName>
</protein>
<name>E8Q6N1_BLOVB</name>